<keyword evidence="10" id="KW-1185">Reference proteome</keyword>
<keyword evidence="5" id="KW-0812">Transmembrane</keyword>
<keyword evidence="7" id="KW-0998">Cell outer membrane</keyword>
<evidence type="ECO:0000256" key="1">
    <source>
        <dbReference type="ARBA" id="ARBA00004442"/>
    </source>
</evidence>
<keyword evidence="6" id="KW-0472">Membrane</keyword>
<proteinExistence type="inferred from homology"/>
<evidence type="ECO:0000256" key="3">
    <source>
        <dbReference type="ARBA" id="ARBA00022448"/>
    </source>
</evidence>
<dbReference type="InterPro" id="IPR051906">
    <property type="entry name" value="TolC-like"/>
</dbReference>
<evidence type="ECO:0000256" key="4">
    <source>
        <dbReference type="ARBA" id="ARBA00022452"/>
    </source>
</evidence>
<name>A0AAW5K4C6_9BACT</name>
<evidence type="ECO:0000313" key="10">
    <source>
        <dbReference type="Proteomes" id="UP001205919"/>
    </source>
</evidence>
<sequence length="422" mass="47817">MRKILMFALMCLFIPAASAADDGGAVTMGQTIRRALESYPEVQGKLHAFGASRHDLEGSYSGYRPKLDVYAGVGRYNLDGDGYRYTLNNMYNHDYDGFSAVATQPVYDGNLTNSSVKRYKYAKNMRYFDLLSTMEQVSYTAFRSHQDVVRYRELTALAKENLARHEEVLEKVRKRTQAGVDSSVNYDTAYGRVALAKVNLITEESNLHDAETQYMRIVGVAPSAELEDHMIEIALPALPQESRKAALAGNYQLISYAENAESMRHVVGEQASRMRPKVDVRAGTYLNHDEDGTEGRKDKAFIELVLHWNLYNGGLDKENIKKAVEQYKESEELYNKLERDVVQSVLIAYNDIKNIEAQMPNLEAHMKAADVTRAAYTKQFEAGRRSLFDLLDSENEYFQAKMSYANAQSQTFLMIGTRISRI</sequence>
<comment type="similarity">
    <text evidence="2">Belongs to the outer membrane factor (OMF) (TC 1.B.17) family.</text>
</comment>
<evidence type="ECO:0000256" key="5">
    <source>
        <dbReference type="ARBA" id="ARBA00022692"/>
    </source>
</evidence>
<protein>
    <submittedName>
        <fullName evidence="9">TolC family protein</fullName>
    </submittedName>
</protein>
<gene>
    <name evidence="9" type="ORF">NE630_09860</name>
</gene>
<dbReference type="Gene3D" id="1.20.1600.10">
    <property type="entry name" value="Outer membrane efflux proteins (OEP)"/>
    <property type="match status" value="1"/>
</dbReference>
<dbReference type="PANTHER" id="PTHR30026:SF22">
    <property type="entry name" value="OUTER MEMBRANE EFFLUX PROTEIN"/>
    <property type="match status" value="1"/>
</dbReference>
<dbReference type="GO" id="GO:1990281">
    <property type="term" value="C:efflux pump complex"/>
    <property type="evidence" value="ECO:0007669"/>
    <property type="project" value="TreeGrafter"/>
</dbReference>
<accession>A0AAW5K4C6</accession>
<evidence type="ECO:0000313" key="9">
    <source>
        <dbReference type="EMBL" id="MCQ4814731.1"/>
    </source>
</evidence>
<feature type="signal peptide" evidence="8">
    <location>
        <begin position="1"/>
        <end position="19"/>
    </location>
</feature>
<keyword evidence="4" id="KW-1134">Transmembrane beta strand</keyword>
<dbReference type="GO" id="GO:0015288">
    <property type="term" value="F:porin activity"/>
    <property type="evidence" value="ECO:0007669"/>
    <property type="project" value="TreeGrafter"/>
</dbReference>
<organism evidence="9 10">
    <name type="scientific">Cloacibacillus evryensis</name>
    <dbReference type="NCBI Taxonomy" id="508460"/>
    <lineage>
        <taxon>Bacteria</taxon>
        <taxon>Thermotogati</taxon>
        <taxon>Synergistota</taxon>
        <taxon>Synergistia</taxon>
        <taxon>Synergistales</taxon>
        <taxon>Synergistaceae</taxon>
        <taxon>Cloacibacillus</taxon>
    </lineage>
</organism>
<dbReference type="GO" id="GO:0009279">
    <property type="term" value="C:cell outer membrane"/>
    <property type="evidence" value="ECO:0007669"/>
    <property type="project" value="UniProtKB-SubCell"/>
</dbReference>
<reference evidence="9 10" key="1">
    <citation type="submission" date="2022-06" db="EMBL/GenBank/DDBJ databases">
        <title>Isolation of gut microbiota from human fecal samples.</title>
        <authorList>
            <person name="Pamer E.G."/>
            <person name="Barat B."/>
            <person name="Waligurski E."/>
            <person name="Medina S."/>
            <person name="Paddock L."/>
            <person name="Mostad J."/>
        </authorList>
    </citation>
    <scope>NUCLEOTIDE SEQUENCE [LARGE SCALE GENOMIC DNA]</scope>
    <source>
        <strain evidence="9 10">DFI.9.90</strain>
    </source>
</reference>
<dbReference type="GO" id="GO:0015562">
    <property type="term" value="F:efflux transmembrane transporter activity"/>
    <property type="evidence" value="ECO:0007669"/>
    <property type="project" value="InterPro"/>
</dbReference>
<comment type="caution">
    <text evidence="9">The sequence shown here is derived from an EMBL/GenBank/DDBJ whole genome shotgun (WGS) entry which is preliminary data.</text>
</comment>
<dbReference type="InterPro" id="IPR003423">
    <property type="entry name" value="OMP_efflux"/>
</dbReference>
<evidence type="ECO:0000256" key="2">
    <source>
        <dbReference type="ARBA" id="ARBA00007613"/>
    </source>
</evidence>
<evidence type="ECO:0000256" key="8">
    <source>
        <dbReference type="SAM" id="SignalP"/>
    </source>
</evidence>
<dbReference type="Pfam" id="PF02321">
    <property type="entry name" value="OEP"/>
    <property type="match status" value="2"/>
</dbReference>
<evidence type="ECO:0000256" key="7">
    <source>
        <dbReference type="ARBA" id="ARBA00023237"/>
    </source>
</evidence>
<comment type="subcellular location">
    <subcellularLocation>
        <location evidence="1">Cell outer membrane</location>
    </subcellularLocation>
</comment>
<dbReference type="EMBL" id="JANFYT010000019">
    <property type="protein sequence ID" value="MCQ4814731.1"/>
    <property type="molecule type" value="Genomic_DNA"/>
</dbReference>
<keyword evidence="8" id="KW-0732">Signal</keyword>
<dbReference type="RefSeq" id="WP_256182034.1">
    <property type="nucleotide sequence ID" value="NZ_DBFBHA010000027.1"/>
</dbReference>
<dbReference type="Proteomes" id="UP001205919">
    <property type="component" value="Unassembled WGS sequence"/>
</dbReference>
<feature type="chain" id="PRO_5043924589" evidence="8">
    <location>
        <begin position="20"/>
        <end position="422"/>
    </location>
</feature>
<dbReference type="AlphaFoldDB" id="A0AAW5K4C6"/>
<dbReference type="PANTHER" id="PTHR30026">
    <property type="entry name" value="OUTER MEMBRANE PROTEIN TOLC"/>
    <property type="match status" value="1"/>
</dbReference>
<dbReference type="SUPFAM" id="SSF56954">
    <property type="entry name" value="Outer membrane efflux proteins (OEP)"/>
    <property type="match status" value="1"/>
</dbReference>
<keyword evidence="3" id="KW-0813">Transport</keyword>
<evidence type="ECO:0000256" key="6">
    <source>
        <dbReference type="ARBA" id="ARBA00023136"/>
    </source>
</evidence>